<keyword evidence="7" id="KW-1185">Reference proteome</keyword>
<dbReference type="Proteomes" id="UP001642520">
    <property type="component" value="Unassembled WGS sequence"/>
</dbReference>
<keyword evidence="2" id="KW-0863">Zinc-finger</keyword>
<dbReference type="EMBL" id="CAXAJV020001300">
    <property type="protein sequence ID" value="CAL7950799.1"/>
    <property type="molecule type" value="Genomic_DNA"/>
</dbReference>
<sequence>MSDCLVNQRENEYQKLKNFTNEIDQDIMKITSSLGWTMERTETDSDNRLICPYDSSHQIGKKMLDQHLESCQWKQEGYNELDAPLPESSLPPNSYSSIKLDLSLQNNILQEAKKRDPTLKIGLAERFIPRTSNRIFTDFTCDERKVLYEYVISNTVKPDIGHDIEDIQKLKSDDKEDKKLSFLELLIQERNLKRRRAKHKGVHTNKKSHTEILREIIHQQMELYTEYITETHATSSKTTTVSETQSSERKPENLSDHRRSIRHNKKYEQSDKPYSSSKTDSGQQEKYLRHTTESGKKQKHRKHKRSRSREHDYSKKSKYESTRTHKKDKLKYYETEKLFDSNTYTKQRNDRRENQEKLTL</sequence>
<evidence type="ECO:0000259" key="5">
    <source>
        <dbReference type="PROSITE" id="PS51800"/>
    </source>
</evidence>
<feature type="domain" description="CHHC U11-48K-type" evidence="5">
    <location>
        <begin position="48"/>
        <end position="75"/>
    </location>
</feature>
<protein>
    <recommendedName>
        <fullName evidence="5">CHHC U11-48K-type domain-containing protein</fullName>
    </recommendedName>
</protein>
<feature type="compositionally biased region" description="Basic and acidic residues" evidence="4">
    <location>
        <begin position="347"/>
        <end position="360"/>
    </location>
</feature>
<comment type="caution">
    <text evidence="6">The sequence shown here is derived from an EMBL/GenBank/DDBJ whole genome shotgun (WGS) entry which is preliminary data.</text>
</comment>
<feature type="compositionally biased region" description="Basic residues" evidence="4">
    <location>
        <begin position="297"/>
        <end position="308"/>
    </location>
</feature>
<evidence type="ECO:0000313" key="7">
    <source>
        <dbReference type="Proteomes" id="UP001642520"/>
    </source>
</evidence>
<keyword evidence="3" id="KW-0862">Zinc</keyword>
<accession>A0ABP1PC30</accession>
<feature type="compositionally biased region" description="Basic and acidic residues" evidence="4">
    <location>
        <begin position="330"/>
        <end position="339"/>
    </location>
</feature>
<evidence type="ECO:0000256" key="2">
    <source>
        <dbReference type="ARBA" id="ARBA00022771"/>
    </source>
</evidence>
<feature type="compositionally biased region" description="Basic and acidic residues" evidence="4">
    <location>
        <begin position="246"/>
        <end position="258"/>
    </location>
</feature>
<evidence type="ECO:0000313" key="6">
    <source>
        <dbReference type="EMBL" id="CAL7950799.1"/>
    </source>
</evidence>
<reference evidence="6 7" key="1">
    <citation type="submission" date="2024-08" db="EMBL/GenBank/DDBJ databases">
        <authorList>
            <person name="Will J Nash"/>
            <person name="Angela Man"/>
            <person name="Seanna McTaggart"/>
            <person name="Kendall Baker"/>
            <person name="Tom Barker"/>
            <person name="Leah Catchpole"/>
            <person name="Alex Durrant"/>
            <person name="Karim Gharbi"/>
            <person name="Naomi Irish"/>
            <person name="Gemy Kaithakottil"/>
            <person name="Debby Ku"/>
            <person name="Aaliyah Providence"/>
            <person name="Felix Shaw"/>
            <person name="David Swarbreck"/>
            <person name="Chris Watkins"/>
            <person name="Ann M. McCartney"/>
            <person name="Giulio Formenti"/>
            <person name="Alice Mouton"/>
            <person name="Noel Vella"/>
            <person name="Bjorn M von Reumont"/>
            <person name="Adriana Vella"/>
            <person name="Wilfried Haerty"/>
        </authorList>
    </citation>
    <scope>NUCLEOTIDE SEQUENCE [LARGE SCALE GENOMIC DNA]</scope>
</reference>
<dbReference type="SUPFAM" id="SSF57667">
    <property type="entry name" value="beta-beta-alpha zinc fingers"/>
    <property type="match status" value="1"/>
</dbReference>
<feature type="compositionally biased region" description="Basic and acidic residues" evidence="4">
    <location>
        <begin position="309"/>
        <end position="323"/>
    </location>
</feature>
<evidence type="ECO:0000256" key="1">
    <source>
        <dbReference type="ARBA" id="ARBA00022723"/>
    </source>
</evidence>
<dbReference type="PROSITE" id="PS51800">
    <property type="entry name" value="ZF_CHHC_U11_48K"/>
    <property type="match status" value="1"/>
</dbReference>
<gene>
    <name evidence="6" type="ORF">XYLVIOL_LOCUS10195</name>
</gene>
<evidence type="ECO:0000256" key="3">
    <source>
        <dbReference type="ARBA" id="ARBA00022833"/>
    </source>
</evidence>
<keyword evidence="1" id="KW-0479">Metal-binding</keyword>
<dbReference type="InterPro" id="IPR022776">
    <property type="entry name" value="TRM13/UPF0224_CHHC_Znf_dom"/>
</dbReference>
<feature type="region of interest" description="Disordered" evidence="4">
    <location>
        <begin position="233"/>
        <end position="360"/>
    </location>
</feature>
<feature type="compositionally biased region" description="Low complexity" evidence="4">
    <location>
        <begin position="233"/>
        <end position="242"/>
    </location>
</feature>
<feature type="compositionally biased region" description="Polar residues" evidence="4">
    <location>
        <begin position="272"/>
        <end position="284"/>
    </location>
</feature>
<dbReference type="Pfam" id="PF05253">
    <property type="entry name" value="zf-U11-48K"/>
    <property type="match status" value="1"/>
</dbReference>
<feature type="compositionally biased region" description="Basic and acidic residues" evidence="4">
    <location>
        <begin position="286"/>
        <end position="296"/>
    </location>
</feature>
<dbReference type="InterPro" id="IPR036236">
    <property type="entry name" value="Znf_C2H2_sf"/>
</dbReference>
<organism evidence="6 7">
    <name type="scientific">Xylocopa violacea</name>
    <name type="common">Violet carpenter bee</name>
    <name type="synonym">Apis violacea</name>
    <dbReference type="NCBI Taxonomy" id="135666"/>
    <lineage>
        <taxon>Eukaryota</taxon>
        <taxon>Metazoa</taxon>
        <taxon>Ecdysozoa</taxon>
        <taxon>Arthropoda</taxon>
        <taxon>Hexapoda</taxon>
        <taxon>Insecta</taxon>
        <taxon>Pterygota</taxon>
        <taxon>Neoptera</taxon>
        <taxon>Endopterygota</taxon>
        <taxon>Hymenoptera</taxon>
        <taxon>Apocrita</taxon>
        <taxon>Aculeata</taxon>
        <taxon>Apoidea</taxon>
        <taxon>Anthophila</taxon>
        <taxon>Apidae</taxon>
        <taxon>Xylocopa</taxon>
        <taxon>Xylocopa</taxon>
    </lineage>
</organism>
<evidence type="ECO:0000256" key="4">
    <source>
        <dbReference type="SAM" id="MobiDB-lite"/>
    </source>
</evidence>
<name>A0ABP1PC30_XYLVO</name>
<proteinExistence type="predicted"/>